<dbReference type="RefSeq" id="WP_208726846.1">
    <property type="nucleotide sequence ID" value="NZ_CP024638.1"/>
</dbReference>
<sequence>MKKMKWIVTGAESGLGKEIVVQLLQNGCYVSAIVEDYIKVADLTSRFPNQFVGVEIARNDSRGIASYLQSVIDDFSSVDGVILCDNTLLTKSVEDMSADEIISSVSFGLTNPILLIREIIPYFRYKNEGRLILVSSAHDKKSPTDRAVNYAISKGVESLFSSLTHDLSTFGIETSVINFNPEDYVASVTGKNNWAAYSMAECISSEITPTRMVIC</sequence>
<comment type="similarity">
    <text evidence="1">Belongs to the short-chain dehydrogenases/reductases (SDR) family.</text>
</comment>
<dbReference type="Gene3D" id="3.40.50.720">
    <property type="entry name" value="NAD(P)-binding Rossmann-like Domain"/>
    <property type="match status" value="1"/>
</dbReference>
<reference evidence="4" key="2">
    <citation type="journal article" date="2020" name="Environ. Microbiol.">
        <title>The extreme plant-growth-promoting properties of Pantoea phytobeneficialis MSR2 revealed by functional and genomic analysis.</title>
        <authorList>
            <person name="Nascimento F.X."/>
            <person name="Hernandez A.G."/>
            <person name="Glick B.R."/>
            <person name="Rossi M.J."/>
        </authorList>
    </citation>
    <scope>NUCLEOTIDE SEQUENCE</scope>
    <source>
        <strain evidence="4">MSR2</strain>
    </source>
</reference>
<dbReference type="SUPFAM" id="SSF51735">
    <property type="entry name" value="NAD(P)-binding Rossmann-fold domains"/>
    <property type="match status" value="1"/>
</dbReference>
<evidence type="ECO:0000313" key="6">
    <source>
        <dbReference type="Proteomes" id="UP001171299"/>
    </source>
</evidence>
<keyword evidence="6" id="KW-1185">Reference proteome</keyword>
<dbReference type="InterPro" id="IPR051911">
    <property type="entry name" value="SDR_oxidoreductase"/>
</dbReference>
<organism evidence="4 5">
    <name type="scientific">Pantoea phytobeneficialis</name>
    <dbReference type="NCBI Taxonomy" id="2052056"/>
    <lineage>
        <taxon>Bacteria</taxon>
        <taxon>Pseudomonadati</taxon>
        <taxon>Pseudomonadota</taxon>
        <taxon>Gammaproteobacteria</taxon>
        <taxon>Enterobacterales</taxon>
        <taxon>Erwiniaceae</taxon>
        <taxon>Pantoea</taxon>
    </lineage>
</organism>
<geneLocation type="plasmid" evidence="4">
    <name>pMSR2B</name>
</geneLocation>
<dbReference type="Pfam" id="PF00106">
    <property type="entry name" value="adh_short"/>
    <property type="match status" value="1"/>
</dbReference>
<dbReference type="PANTHER" id="PTHR43976:SF16">
    <property type="entry name" value="SHORT-CHAIN DEHYDROGENASE_REDUCTASE FAMILY PROTEIN"/>
    <property type="match status" value="1"/>
</dbReference>
<evidence type="ECO:0000313" key="5">
    <source>
        <dbReference type="Proteomes" id="UP000424872"/>
    </source>
</evidence>
<dbReference type="Proteomes" id="UP001171299">
    <property type="component" value="Unassembled WGS sequence"/>
</dbReference>
<name>A0AAP9HAJ5_9GAMM</name>
<evidence type="ECO:0000313" key="4">
    <source>
        <dbReference type="EMBL" id="QGR09467.1"/>
    </source>
</evidence>
<geneLocation type="plasmid" evidence="5">
    <name>pmsr2b</name>
</geneLocation>
<dbReference type="InterPro" id="IPR002347">
    <property type="entry name" value="SDR_fam"/>
</dbReference>
<dbReference type="EMBL" id="CP024638">
    <property type="protein sequence ID" value="QGR09467.1"/>
    <property type="molecule type" value="Genomic_DNA"/>
</dbReference>
<dbReference type="AlphaFoldDB" id="A0AAP9HAJ5"/>
<evidence type="ECO:0000256" key="1">
    <source>
        <dbReference type="ARBA" id="ARBA00006484"/>
    </source>
</evidence>
<gene>
    <name evidence="4" type="ORF">CTZ24_23625</name>
    <name evidence="3" type="ORF">Q3404_12970</name>
</gene>
<dbReference type="KEGG" id="ppho:CTZ24_23625"/>
<dbReference type="PANTHER" id="PTHR43976">
    <property type="entry name" value="SHORT CHAIN DEHYDROGENASE"/>
    <property type="match status" value="1"/>
</dbReference>
<dbReference type="Proteomes" id="UP000424872">
    <property type="component" value="Plasmid pMSR2B"/>
</dbReference>
<dbReference type="GO" id="GO:0016491">
    <property type="term" value="F:oxidoreductase activity"/>
    <property type="evidence" value="ECO:0007669"/>
    <property type="project" value="UniProtKB-KW"/>
</dbReference>
<reference evidence="3" key="3">
    <citation type="submission" date="2023-07" db="EMBL/GenBank/DDBJ databases">
        <title>The extreme plant-growth-promoting properties of Pantoea phytobeneficialis PF55 revealed by functional and genomic analysis.</title>
        <authorList>
            <person name="Nascimento F.X."/>
            <person name="Marcio R.J."/>
        </authorList>
    </citation>
    <scope>NUCLEOTIDE SEQUENCE</scope>
    <source>
        <strain evidence="3">PF55</strain>
    </source>
</reference>
<evidence type="ECO:0000313" key="3">
    <source>
        <dbReference type="EMBL" id="MDO6407486.1"/>
    </source>
</evidence>
<reference evidence="5" key="1">
    <citation type="submission" date="2017-11" db="EMBL/GenBank/DDBJ databases">
        <title>Genome sequence of Pantoea sp. MSR2.</title>
        <authorList>
            <person name="Nascimento F.X."/>
        </authorList>
    </citation>
    <scope>NUCLEOTIDE SEQUENCE [LARGE SCALE GENOMIC DNA]</scope>
    <source>
        <strain evidence="5">MSR2</strain>
        <plasmid evidence="5">pmsr2b</plasmid>
    </source>
</reference>
<accession>A0AAP9HAJ5</accession>
<dbReference type="InterPro" id="IPR036291">
    <property type="entry name" value="NAD(P)-bd_dom_sf"/>
</dbReference>
<dbReference type="EMBL" id="JAUOOM010000011">
    <property type="protein sequence ID" value="MDO6407486.1"/>
    <property type="molecule type" value="Genomic_DNA"/>
</dbReference>
<keyword evidence="2" id="KW-0560">Oxidoreductase</keyword>
<keyword evidence="4" id="KW-0614">Plasmid</keyword>
<evidence type="ECO:0000256" key="2">
    <source>
        <dbReference type="ARBA" id="ARBA00023002"/>
    </source>
</evidence>
<proteinExistence type="inferred from homology"/>
<protein>
    <submittedName>
        <fullName evidence="3">SDR family NAD(P)-dependent oxidoreductase</fullName>
    </submittedName>
</protein>